<dbReference type="EMBL" id="CAACVG010003884">
    <property type="protein sequence ID" value="VEN37899.1"/>
    <property type="molecule type" value="Genomic_DNA"/>
</dbReference>
<organism evidence="1 2">
    <name type="scientific">Callosobruchus maculatus</name>
    <name type="common">Southern cowpea weevil</name>
    <name type="synonym">Pulse bruchid</name>
    <dbReference type="NCBI Taxonomy" id="64391"/>
    <lineage>
        <taxon>Eukaryota</taxon>
        <taxon>Metazoa</taxon>
        <taxon>Ecdysozoa</taxon>
        <taxon>Arthropoda</taxon>
        <taxon>Hexapoda</taxon>
        <taxon>Insecta</taxon>
        <taxon>Pterygota</taxon>
        <taxon>Neoptera</taxon>
        <taxon>Endopterygota</taxon>
        <taxon>Coleoptera</taxon>
        <taxon>Polyphaga</taxon>
        <taxon>Cucujiformia</taxon>
        <taxon>Chrysomeloidea</taxon>
        <taxon>Chrysomelidae</taxon>
        <taxon>Bruchinae</taxon>
        <taxon>Bruchini</taxon>
        <taxon>Callosobruchus</taxon>
    </lineage>
</organism>
<name>A0A653BQM4_CALMS</name>
<evidence type="ECO:0000313" key="1">
    <source>
        <dbReference type="EMBL" id="VEN37899.1"/>
    </source>
</evidence>
<reference evidence="1 2" key="1">
    <citation type="submission" date="2019-01" db="EMBL/GenBank/DDBJ databases">
        <authorList>
            <person name="Sayadi A."/>
        </authorList>
    </citation>
    <scope>NUCLEOTIDE SEQUENCE [LARGE SCALE GENOMIC DNA]</scope>
</reference>
<dbReference type="Proteomes" id="UP000410492">
    <property type="component" value="Unassembled WGS sequence"/>
</dbReference>
<gene>
    <name evidence="1" type="ORF">CALMAC_LOCUS2982</name>
</gene>
<dbReference type="AlphaFoldDB" id="A0A653BQM4"/>
<evidence type="ECO:0000313" key="2">
    <source>
        <dbReference type="Proteomes" id="UP000410492"/>
    </source>
</evidence>
<accession>A0A653BQM4</accession>
<protein>
    <submittedName>
        <fullName evidence="1">Uncharacterized protein</fullName>
    </submittedName>
</protein>
<keyword evidence="2" id="KW-1185">Reference proteome</keyword>
<sequence>MAFCPTIYSEKKILLHTKTKI</sequence>
<proteinExistence type="predicted"/>